<keyword evidence="5" id="KW-1185">Reference proteome</keyword>
<dbReference type="SUPFAM" id="SSF140459">
    <property type="entry name" value="PE/PPE dimer-like"/>
    <property type="match status" value="1"/>
</dbReference>
<dbReference type="InterPro" id="IPR000030">
    <property type="entry name" value="PPE_dom"/>
</dbReference>
<comment type="caution">
    <text evidence="4">The sequence shown here is derived from an EMBL/GenBank/DDBJ whole genome shotgun (WGS) entry which is preliminary data.</text>
</comment>
<organism evidence="4 5">
    <name type="scientific">Mycobacterium riyadhense</name>
    <dbReference type="NCBI Taxonomy" id="486698"/>
    <lineage>
        <taxon>Bacteria</taxon>
        <taxon>Bacillati</taxon>
        <taxon>Actinomycetota</taxon>
        <taxon>Actinomycetes</taxon>
        <taxon>Mycobacteriales</taxon>
        <taxon>Mycobacteriaceae</taxon>
        <taxon>Mycobacterium</taxon>
    </lineage>
</organism>
<dbReference type="STRING" id="486698.AWC22_05500"/>
<protein>
    <recommendedName>
        <fullName evidence="6">PPE family protein PPE29</fullName>
    </recommendedName>
</protein>
<gene>
    <name evidence="4" type="ORF">AWC22_05500</name>
</gene>
<dbReference type="OrthoDB" id="4710842at2"/>
<dbReference type="GeneID" id="93496232"/>
<dbReference type="GO" id="GO:0052572">
    <property type="term" value="P:response to host immune response"/>
    <property type="evidence" value="ECO:0007669"/>
    <property type="project" value="TreeGrafter"/>
</dbReference>
<feature type="domain" description="PPE" evidence="2">
    <location>
        <begin position="2"/>
        <end position="164"/>
    </location>
</feature>
<feature type="domain" description="PPE family C-terminal" evidence="3">
    <location>
        <begin position="304"/>
        <end position="384"/>
    </location>
</feature>
<evidence type="ECO:0000256" key="1">
    <source>
        <dbReference type="ARBA" id="ARBA00010652"/>
    </source>
</evidence>
<dbReference type="InterPro" id="IPR022171">
    <property type="entry name" value="PPE_C"/>
</dbReference>
<dbReference type="RefSeq" id="WP_085253131.1">
    <property type="nucleotide sequence ID" value="NZ_CAJMWI010000001.1"/>
</dbReference>
<evidence type="ECO:0000259" key="3">
    <source>
        <dbReference type="Pfam" id="PF12484"/>
    </source>
</evidence>
<dbReference type="PANTHER" id="PTHR46766:SF1">
    <property type="entry name" value="GLUTAMINE-RICH PROTEIN 2"/>
    <property type="match status" value="1"/>
</dbReference>
<dbReference type="EMBL" id="LQPQ01000233">
    <property type="protein sequence ID" value="ORW60548.1"/>
    <property type="molecule type" value="Genomic_DNA"/>
</dbReference>
<evidence type="ECO:0000313" key="4">
    <source>
        <dbReference type="EMBL" id="ORW60548.1"/>
    </source>
</evidence>
<dbReference type="InterPro" id="IPR038332">
    <property type="entry name" value="PPE_sf"/>
</dbReference>
<dbReference type="PANTHER" id="PTHR46766">
    <property type="entry name" value="GLUTAMINE-RICH PROTEIN 2"/>
    <property type="match status" value="1"/>
</dbReference>
<sequence>MDFGALPPEINSAKMYAGPGSGSILVAAETWDGVAVDLYQAASSFQSVVWGLAAGSWLGASSGLMAAAASPYVAWMSVTAAQAELTANQARIAAAAYEAAFGLTVPPPVIAENRIELMMLIATNLLGQNTPAIAANEAEYGEFWAQDAAAMYGYAASAAVAAETLTPFEDAPEIVNSGGLVEQAAAVEEATDTAAANQLMSNVPQALQQLAEPTQSASPSSKIGGIWKSISPHLSPISNMVSMVNNHVSMLNSGISMTNTTSSMLKGLAPAAAKAVEGAVESGAKAMGSLGSGLGSSGLGNGVAAGLGRAASVGGLSVPQAWAAANQAVVPAARALPLTSLASAAESAPGHMMGGLPLGQASGRAGGGVSDALRLPPRAFVMPTIPAAG</sequence>
<comment type="similarity">
    <text evidence="1">Belongs to the mycobacterial PPE family.</text>
</comment>
<evidence type="ECO:0000313" key="5">
    <source>
        <dbReference type="Proteomes" id="UP000193087"/>
    </source>
</evidence>
<proteinExistence type="inferred from homology"/>
<evidence type="ECO:0008006" key="6">
    <source>
        <dbReference type="Google" id="ProtNLM"/>
    </source>
</evidence>
<evidence type="ECO:0000259" key="2">
    <source>
        <dbReference type="Pfam" id="PF00823"/>
    </source>
</evidence>
<dbReference type="FunFam" id="1.20.1260.20:FF:000001">
    <property type="entry name" value="PPE family protein PPE41"/>
    <property type="match status" value="1"/>
</dbReference>
<dbReference type="Proteomes" id="UP000193087">
    <property type="component" value="Unassembled WGS sequence"/>
</dbReference>
<reference evidence="4 5" key="1">
    <citation type="submission" date="2016-01" db="EMBL/GenBank/DDBJ databases">
        <title>The new phylogeny of the genus Mycobacterium.</title>
        <authorList>
            <person name="Tarcisio F."/>
            <person name="Conor M."/>
            <person name="Antonella G."/>
            <person name="Elisabetta G."/>
            <person name="Giulia F.S."/>
            <person name="Sara T."/>
            <person name="Anna F."/>
            <person name="Clotilde B."/>
            <person name="Roberto B."/>
            <person name="Veronica D.S."/>
            <person name="Fabio R."/>
            <person name="Monica P."/>
            <person name="Olivier J."/>
            <person name="Enrico T."/>
            <person name="Nicola S."/>
        </authorList>
    </citation>
    <scope>NUCLEOTIDE SEQUENCE [LARGE SCALE GENOMIC DNA]</scope>
    <source>
        <strain evidence="4 5">DSM 45176</strain>
    </source>
</reference>
<accession>A0A1X2BAA6</accession>
<dbReference type="Pfam" id="PF12484">
    <property type="entry name" value="PPE-SVP"/>
    <property type="match status" value="1"/>
</dbReference>
<name>A0A1X2BAA6_9MYCO</name>
<dbReference type="Gene3D" id="1.20.1260.20">
    <property type="entry name" value="PPE superfamily"/>
    <property type="match status" value="1"/>
</dbReference>
<dbReference type="Pfam" id="PF00823">
    <property type="entry name" value="PPE"/>
    <property type="match status" value="1"/>
</dbReference>
<dbReference type="AlphaFoldDB" id="A0A1X2BAA6"/>